<dbReference type="Proteomes" id="UP000574369">
    <property type="component" value="Unassembled WGS sequence"/>
</dbReference>
<evidence type="ECO:0000313" key="5">
    <source>
        <dbReference type="Proteomes" id="UP000574369"/>
    </source>
</evidence>
<dbReference type="InterPro" id="IPR006076">
    <property type="entry name" value="FAD-dep_OxRdtase"/>
</dbReference>
<dbReference type="SUPFAM" id="SSF54373">
    <property type="entry name" value="FAD-linked reductases, C-terminal domain"/>
    <property type="match status" value="1"/>
</dbReference>
<feature type="region of interest" description="Disordered" evidence="2">
    <location>
        <begin position="364"/>
        <end position="420"/>
    </location>
</feature>
<dbReference type="PANTHER" id="PTHR13847:SF289">
    <property type="entry name" value="GLYCINE OXIDASE"/>
    <property type="match status" value="1"/>
</dbReference>
<gene>
    <name evidence="4" type="ORF">FHS28_004687</name>
</gene>
<accession>A0ABR6GYX1</accession>
<dbReference type="Pfam" id="PF01266">
    <property type="entry name" value="DAO"/>
    <property type="match status" value="1"/>
</dbReference>
<dbReference type="Gene3D" id="3.30.9.10">
    <property type="entry name" value="D-Amino Acid Oxidase, subunit A, domain 2"/>
    <property type="match status" value="1"/>
</dbReference>
<dbReference type="InterPro" id="IPR036188">
    <property type="entry name" value="FAD/NAD-bd_sf"/>
</dbReference>
<dbReference type="GO" id="GO:0043799">
    <property type="term" value="F:glycine oxidase activity"/>
    <property type="evidence" value="ECO:0007669"/>
    <property type="project" value="UniProtKB-EC"/>
</dbReference>
<evidence type="ECO:0000313" key="4">
    <source>
        <dbReference type="EMBL" id="MBB3197260.1"/>
    </source>
</evidence>
<evidence type="ECO:0000256" key="1">
    <source>
        <dbReference type="ARBA" id="ARBA00023002"/>
    </source>
</evidence>
<feature type="domain" description="FAD dependent oxidoreductase" evidence="3">
    <location>
        <begin position="3"/>
        <end position="328"/>
    </location>
</feature>
<evidence type="ECO:0000259" key="3">
    <source>
        <dbReference type="Pfam" id="PF01266"/>
    </source>
</evidence>
<evidence type="ECO:0000256" key="2">
    <source>
        <dbReference type="SAM" id="MobiDB-lite"/>
    </source>
</evidence>
<dbReference type="EMBL" id="JACHXO010000011">
    <property type="protein sequence ID" value="MBB3197260.1"/>
    <property type="molecule type" value="Genomic_DNA"/>
</dbReference>
<dbReference type="Gene3D" id="3.50.50.60">
    <property type="entry name" value="FAD/NAD(P)-binding domain"/>
    <property type="match status" value="1"/>
</dbReference>
<proteinExistence type="predicted"/>
<protein>
    <submittedName>
        <fullName evidence="4">Glycine oxidase</fullName>
        <ecNumber evidence="4">1.4.3.19</ecNumber>
    </submittedName>
</protein>
<dbReference type="SUPFAM" id="SSF51971">
    <property type="entry name" value="Nucleotide-binding domain"/>
    <property type="match status" value="1"/>
</dbReference>
<reference evidence="4 5" key="1">
    <citation type="submission" date="2020-08" db="EMBL/GenBank/DDBJ databases">
        <title>Genomic Encyclopedia of Type Strains, Phase III (KMG-III): the genomes of soil and plant-associated and newly described type strains.</title>
        <authorList>
            <person name="Whitman W."/>
        </authorList>
    </citation>
    <scope>NUCLEOTIDE SEQUENCE [LARGE SCALE GENOMIC DNA]</scope>
    <source>
        <strain evidence="4 5">CECT 7247</strain>
    </source>
</reference>
<dbReference type="EC" id="1.4.3.19" evidence="4"/>
<dbReference type="RefSeq" id="WP_184295524.1">
    <property type="nucleotide sequence ID" value="NZ_JACHXO010000011.1"/>
</dbReference>
<sequence length="420" mass="43649">MARILIAGAGLAGRLCAWALSRTGHAVTVCDPSPDAGARFDGTGAAAFTAAGMLSPLAEQEQGGARVAAWGWRSLTLWTGIVQALRPLEVPFRRDGSLLLAHRSDLGSAQRILALIPGSEALSASALQALEPTLVPGLHGWLLPEEGLIGPVAAMRALLQSAPHVDWRWGCAVQAVMPCALVLTSGERLAADWVIDTRGLGAAPDLPVRGVRGEIVTLSLPGHGLRRPVRLLHPRHRVYLVPRTADELAVGASEIESEDRSPVSLRSAVELMAAAHSVMPALTEARILRLDRHLRPALPDNLPALAHAPGLLRLNGLYRHGWLLAPAMVEHMLGGAGLASLHALAQVAPITAAAAAAGAAPAAVPHQQSPLRPPVGERTIPPTPPTPPTPAFPPAFPPASPPAFSPLSPLAGIPLPPSSS</sequence>
<organism evidence="4 5">
    <name type="scientific">Roseateles terrae</name>
    <dbReference type="NCBI Taxonomy" id="431060"/>
    <lineage>
        <taxon>Bacteria</taxon>
        <taxon>Pseudomonadati</taxon>
        <taxon>Pseudomonadota</taxon>
        <taxon>Betaproteobacteria</taxon>
        <taxon>Burkholderiales</taxon>
        <taxon>Sphaerotilaceae</taxon>
        <taxon>Roseateles</taxon>
    </lineage>
</organism>
<keyword evidence="1 4" id="KW-0560">Oxidoreductase</keyword>
<name>A0ABR6GYX1_9BURK</name>
<dbReference type="PANTHER" id="PTHR13847">
    <property type="entry name" value="SARCOSINE DEHYDROGENASE-RELATED"/>
    <property type="match status" value="1"/>
</dbReference>
<feature type="compositionally biased region" description="Pro residues" evidence="2">
    <location>
        <begin position="381"/>
        <end position="404"/>
    </location>
</feature>
<comment type="caution">
    <text evidence="4">The sequence shown here is derived from an EMBL/GenBank/DDBJ whole genome shotgun (WGS) entry which is preliminary data.</text>
</comment>
<keyword evidence="5" id="KW-1185">Reference proteome</keyword>